<sequence>MRSRRLLSGLIVAAMLAASSSACGGGDDAAELTPDGVGGTANQQQLDALYEAAKKAGHKKLVIYSETLGGGSARPVLDLFEKRYPEIKVQAQAGFGAQLASRLDHEFAANQHVGDLLEVAITDLERHSSQGRLQAYTPATAKSVPEEFTCETGQALGSELSVLGIGYNTQKVKKDEAPKSWNELLDPKWKGKIALNSPLQPGHGAQIVQYMLANGFTMDFVNRLAAQEPTLVPGTRALVDRLAQGQASIAVPSATDQFLAAEAKGAPIGMVLPTGGGNLKHLNCMGIIKGAPHAEAAKLFYSWWYTPEVQKAIAKHMFKASVMPGAAPPKGMPAMSEFTFWPEIPPAEYTKAQGGLIRQLNPIFR</sequence>
<protein>
    <submittedName>
        <fullName evidence="3">Extracellular solute-binding protein</fullName>
    </submittedName>
</protein>
<comment type="caution">
    <text evidence="3">The sequence shown here is derived from an EMBL/GenBank/DDBJ whole genome shotgun (WGS) entry which is preliminary data.</text>
</comment>
<keyword evidence="4" id="KW-1185">Reference proteome</keyword>
<evidence type="ECO:0000313" key="3">
    <source>
        <dbReference type="EMBL" id="TMR05531.1"/>
    </source>
</evidence>
<keyword evidence="1 2" id="KW-0732">Signal</keyword>
<name>A0A5C4JI75_9ACTN</name>
<evidence type="ECO:0000256" key="2">
    <source>
        <dbReference type="SAM" id="SignalP"/>
    </source>
</evidence>
<dbReference type="PROSITE" id="PS51257">
    <property type="entry name" value="PROKAR_LIPOPROTEIN"/>
    <property type="match status" value="1"/>
</dbReference>
<dbReference type="SUPFAM" id="SSF53850">
    <property type="entry name" value="Periplasmic binding protein-like II"/>
    <property type="match status" value="1"/>
</dbReference>
<dbReference type="RefSeq" id="WP_138644100.1">
    <property type="nucleotide sequence ID" value="NZ_VCKW01000021.1"/>
</dbReference>
<feature type="chain" id="PRO_5039082645" evidence="2">
    <location>
        <begin position="25"/>
        <end position="365"/>
    </location>
</feature>
<dbReference type="AlphaFoldDB" id="A0A5C4JI75"/>
<dbReference type="PANTHER" id="PTHR30006">
    <property type="entry name" value="THIAMINE-BINDING PERIPLASMIC PROTEIN-RELATED"/>
    <property type="match status" value="1"/>
</dbReference>
<accession>A0A5C4JI75</accession>
<evidence type="ECO:0000313" key="4">
    <source>
        <dbReference type="Proteomes" id="UP000309174"/>
    </source>
</evidence>
<evidence type="ECO:0000256" key="1">
    <source>
        <dbReference type="ARBA" id="ARBA00022729"/>
    </source>
</evidence>
<dbReference type="EMBL" id="VCKW01000021">
    <property type="protein sequence ID" value="TMR05531.1"/>
    <property type="molecule type" value="Genomic_DNA"/>
</dbReference>
<proteinExistence type="predicted"/>
<dbReference type="Pfam" id="PF13416">
    <property type="entry name" value="SBP_bac_8"/>
    <property type="match status" value="1"/>
</dbReference>
<dbReference type="Proteomes" id="UP000309174">
    <property type="component" value="Unassembled WGS sequence"/>
</dbReference>
<dbReference type="InterPro" id="IPR006059">
    <property type="entry name" value="SBP"/>
</dbReference>
<dbReference type="Gene3D" id="3.40.190.10">
    <property type="entry name" value="Periplasmic binding protein-like II"/>
    <property type="match status" value="2"/>
</dbReference>
<dbReference type="OrthoDB" id="366726at2"/>
<feature type="signal peptide" evidence="2">
    <location>
        <begin position="1"/>
        <end position="24"/>
    </location>
</feature>
<reference evidence="3 4" key="1">
    <citation type="submission" date="2019-05" db="EMBL/GenBank/DDBJ databases">
        <title>Draft genome sequence of Actinomadura sp. 14C53.</title>
        <authorList>
            <person name="Saricaoglu S."/>
            <person name="Isik K."/>
        </authorList>
    </citation>
    <scope>NUCLEOTIDE SEQUENCE [LARGE SCALE GENOMIC DNA]</scope>
    <source>
        <strain evidence="3 4">14C53</strain>
    </source>
</reference>
<organism evidence="3 4">
    <name type="scientific">Actinomadura soli</name>
    <dbReference type="NCBI Taxonomy" id="2508997"/>
    <lineage>
        <taxon>Bacteria</taxon>
        <taxon>Bacillati</taxon>
        <taxon>Actinomycetota</taxon>
        <taxon>Actinomycetes</taxon>
        <taxon>Streptosporangiales</taxon>
        <taxon>Thermomonosporaceae</taxon>
        <taxon>Actinomadura</taxon>
    </lineage>
</organism>
<gene>
    <name evidence="3" type="ORF">ETD83_06300</name>
</gene>